<evidence type="ECO:0000313" key="3">
    <source>
        <dbReference type="Proteomes" id="UP000033066"/>
    </source>
</evidence>
<dbReference type="HOGENOM" id="CLU_2820795_0_0_2"/>
<feature type="region of interest" description="Disordered" evidence="1">
    <location>
        <begin position="16"/>
        <end position="53"/>
    </location>
</feature>
<dbReference type="GeneID" id="24790953"/>
<dbReference type="PATRIC" id="fig|1434107.4.peg.4151"/>
<protein>
    <submittedName>
        <fullName evidence="2">Uncharacterized protein</fullName>
    </submittedName>
</protein>
<dbReference type="EMBL" id="CP009517">
    <property type="protein sequence ID" value="AKB83867.1"/>
    <property type="molecule type" value="Genomic_DNA"/>
</dbReference>
<proteinExistence type="predicted"/>
<gene>
    <name evidence="2" type="ORF">MSBR3_3289</name>
</gene>
<accession>A0A0E3SPV7</accession>
<sequence length="66" mass="6881">MTITIEGEAFPLEVINANGGGGDKEDKGFGASGQIPYPPDDPSTSTGPAVQIYDPVTKSYSDYKGK</sequence>
<organism evidence="2 3">
    <name type="scientific">Methanosarcina barkeri 3</name>
    <dbReference type="NCBI Taxonomy" id="1434107"/>
    <lineage>
        <taxon>Archaea</taxon>
        <taxon>Methanobacteriati</taxon>
        <taxon>Methanobacteriota</taxon>
        <taxon>Stenosarchaea group</taxon>
        <taxon>Methanomicrobia</taxon>
        <taxon>Methanosarcinales</taxon>
        <taxon>Methanosarcinaceae</taxon>
        <taxon>Methanosarcina</taxon>
    </lineage>
</organism>
<evidence type="ECO:0000256" key="1">
    <source>
        <dbReference type="SAM" id="MobiDB-lite"/>
    </source>
</evidence>
<dbReference type="KEGG" id="mbak:MSBR3_3289"/>
<name>A0A0E3SPV7_METBA</name>
<dbReference type="Proteomes" id="UP000033066">
    <property type="component" value="Chromosome"/>
</dbReference>
<evidence type="ECO:0000313" key="2">
    <source>
        <dbReference type="EMBL" id="AKB83867.1"/>
    </source>
</evidence>
<dbReference type="STRING" id="1434107.MSBR3_3289"/>
<dbReference type="AlphaFoldDB" id="A0A0E3SPV7"/>
<dbReference type="RefSeq" id="WP_048109534.1">
    <property type="nucleotide sequence ID" value="NZ_CP009517.1"/>
</dbReference>
<keyword evidence="3" id="KW-1185">Reference proteome</keyword>
<reference evidence="2" key="1">
    <citation type="submission" date="2014-07" db="EMBL/GenBank/DDBJ databases">
        <title>Methanogenic archaea and the global carbon cycle.</title>
        <authorList>
            <person name="Henriksen J.R."/>
            <person name="Luke J."/>
            <person name="Reinhart S."/>
            <person name="Benedict M.N."/>
            <person name="Youngblut N.D."/>
            <person name="Metcalf M.E."/>
            <person name="Whitaker R.J."/>
            <person name="Metcalf W.W."/>
        </authorList>
    </citation>
    <scope>NUCLEOTIDE SEQUENCE [LARGE SCALE GENOMIC DNA]</scope>
    <source>
        <strain evidence="2">3</strain>
    </source>
</reference>
<dbReference type="OrthoDB" id="379776at2157"/>